<dbReference type="Gene3D" id="2.40.30.10">
    <property type="entry name" value="Translation factors"/>
    <property type="match status" value="2"/>
</dbReference>
<dbReference type="AlphaFoldDB" id="A0AAW3X1Z0"/>
<dbReference type="InterPro" id="IPR036925">
    <property type="entry name" value="TIF_IF2_dom3_sf"/>
</dbReference>
<dbReference type="CDD" id="cd01887">
    <property type="entry name" value="IF2_eIF5B"/>
    <property type="match status" value="1"/>
</dbReference>
<evidence type="ECO:0000256" key="5">
    <source>
        <dbReference type="ARBA" id="ARBA00022917"/>
    </source>
</evidence>
<dbReference type="GO" id="GO:0005829">
    <property type="term" value="C:cytosol"/>
    <property type="evidence" value="ECO:0007669"/>
    <property type="project" value="TreeGrafter"/>
</dbReference>
<dbReference type="InterPro" id="IPR015760">
    <property type="entry name" value="TIF_IF2"/>
</dbReference>
<dbReference type="InterPro" id="IPR027417">
    <property type="entry name" value="P-loop_NTPase"/>
</dbReference>
<sequence length="966" mass="105149">MRVNELSKQIGKSNKEVLEILQKNHFDVKSHSSKVTEEQAEAVRCFLAGAKRQTTASKTDTGKAETNRVEDIKKEPLEAEKKEAEKTTEPPKKRIAAVYRPQNSVQRGSRPAGKANTGNAAKTGAPASRPAAASAEQTAEPAKSAAPAENRDGQRSGYQGNRDGQRSGGYQGNRDGQRNGGYQGNRDGQRSGGYQGNRDGQRSGGYQGNRDGQRSGYQGNRDGQRSGGYQGNRDGQRSGGYQGNRDGQRSGGYQGNRDGQRSGGYQGNRDGQRSGGYQGNRDGQRSGGYQGNRDGQRSGGYQGGRDGQRGGRDGRGGLNIPKPSFDSPVVQKPQNNKQNKNNYKNDKYSKIDHEEEMHSKGRGGKNVKSAVQPPQKKEAKVEEIKTITIPEVITIKDLADKMKLQPSVIVKKLFLQGKVVTINQEVDYEQAEEIAMEFDVLCEKEVKVDVIEELLKEEEEDEKDMVTRPPVVCVMGHVDHGKTSLLDAIRQTNVTAKEAGGITQHIGAYMVEINGQKITFLDTPGHEAFTAMRMRGAKSTDIAILVVAADDGVMPQTIEAINHAKAAGVEIIVAINKIDKPSANIEKVKQELIEYELVPEDWGGSTIFVPVSAHTKEGIKELLEMILLTAEVKELKANPNRNARGLVIEAELDKGKGPVATVLVQKGTLHVGDPIAAGACYGRVRAMMDDKGRRVKEAGPSTPVEILGLNDVPNAGEVFVQPENEKEARSFAETFISESKNKLIEDTKMKLSLDDLFSQIKAGNVKELPLIVKADVQGSVEAVKQSLMKLSNEEVVVKVIHGGVGAINESDVSLAAASNAIIIGFNVRPDATAKSIAEREKVDVRLYRVIYQAIEDVEAAMKGMLDPIYEEQVIGHAVVRQTFKASGVGTIAGSYVLDGKFQRGCKARITRDGEQIFDGPLASLKRFKDDVKEVASGYECGLVFEKFNDLQEDDMIEAYAMVEVPR</sequence>
<dbReference type="InterPro" id="IPR044145">
    <property type="entry name" value="IF2_II"/>
</dbReference>
<evidence type="ECO:0000256" key="2">
    <source>
        <dbReference type="ARBA" id="ARBA00020675"/>
    </source>
</evidence>
<dbReference type="FunFam" id="3.40.50.300:FF:000019">
    <property type="entry name" value="Translation initiation factor IF-2"/>
    <property type="match status" value="1"/>
</dbReference>
<dbReference type="RefSeq" id="WP_186854863.1">
    <property type="nucleotide sequence ID" value="NZ_JACOOW010000006.1"/>
</dbReference>
<dbReference type="InterPro" id="IPR000795">
    <property type="entry name" value="T_Tr_GTP-bd_dom"/>
</dbReference>
<organism evidence="12 13">
    <name type="scientific">Clostridium segne</name>
    <dbReference type="NCBI Taxonomy" id="2763038"/>
    <lineage>
        <taxon>Bacteria</taxon>
        <taxon>Bacillati</taxon>
        <taxon>Bacillota</taxon>
        <taxon>Clostridia</taxon>
        <taxon>Eubacteriales</taxon>
        <taxon>Clostridiaceae</taxon>
        <taxon>Clostridium</taxon>
    </lineage>
</organism>
<evidence type="ECO:0000256" key="7">
    <source>
        <dbReference type="ARBA" id="ARBA00025162"/>
    </source>
</evidence>
<feature type="binding site" evidence="8">
    <location>
        <begin position="476"/>
        <end position="483"/>
    </location>
    <ligand>
        <name>GTP</name>
        <dbReference type="ChEBI" id="CHEBI:37565"/>
    </ligand>
</feature>
<evidence type="ECO:0000259" key="11">
    <source>
        <dbReference type="PROSITE" id="PS51722"/>
    </source>
</evidence>
<dbReference type="Pfam" id="PF22042">
    <property type="entry name" value="EF-G_D2"/>
    <property type="match status" value="1"/>
</dbReference>
<dbReference type="Proteomes" id="UP000653904">
    <property type="component" value="Unassembled WGS sequence"/>
</dbReference>
<protein>
    <recommendedName>
        <fullName evidence="2 8">Translation initiation factor IF-2</fullName>
    </recommendedName>
</protein>
<dbReference type="CDD" id="cd03702">
    <property type="entry name" value="IF2_mtIF2_II"/>
    <property type="match status" value="1"/>
</dbReference>
<comment type="subcellular location">
    <subcellularLocation>
        <location evidence="8">Cytoplasm</location>
    </subcellularLocation>
</comment>
<dbReference type="HAMAP" id="MF_00100_B">
    <property type="entry name" value="IF_2_B"/>
    <property type="match status" value="1"/>
</dbReference>
<dbReference type="PROSITE" id="PS51722">
    <property type="entry name" value="G_TR_2"/>
    <property type="match status" value="1"/>
</dbReference>
<evidence type="ECO:0000256" key="10">
    <source>
        <dbReference type="SAM" id="MobiDB-lite"/>
    </source>
</evidence>
<dbReference type="InterPro" id="IPR023115">
    <property type="entry name" value="TIF_IF2_dom3"/>
</dbReference>
<evidence type="ECO:0000313" key="13">
    <source>
        <dbReference type="Proteomes" id="UP000653904"/>
    </source>
</evidence>
<evidence type="ECO:0000256" key="4">
    <source>
        <dbReference type="ARBA" id="ARBA00022741"/>
    </source>
</evidence>
<feature type="compositionally biased region" description="Basic and acidic residues" evidence="10">
    <location>
        <begin position="343"/>
        <end position="359"/>
    </location>
</feature>
<dbReference type="InterPro" id="IPR000178">
    <property type="entry name" value="TF_IF2_bacterial-like"/>
</dbReference>
<evidence type="ECO:0000256" key="9">
    <source>
        <dbReference type="RuleBase" id="RU000644"/>
    </source>
</evidence>
<dbReference type="CDD" id="cd03692">
    <property type="entry name" value="mtIF2_IVc"/>
    <property type="match status" value="1"/>
</dbReference>
<keyword evidence="5 8" id="KW-0648">Protein biosynthesis</keyword>
<feature type="compositionally biased region" description="Basic and acidic residues" evidence="10">
    <location>
        <begin position="60"/>
        <end position="92"/>
    </location>
</feature>
<keyword evidence="13" id="KW-1185">Reference proteome</keyword>
<feature type="binding site" evidence="8">
    <location>
        <begin position="522"/>
        <end position="526"/>
    </location>
    <ligand>
        <name>GTP</name>
        <dbReference type="ChEBI" id="CHEBI:37565"/>
    </ligand>
</feature>
<dbReference type="InterPro" id="IPR009000">
    <property type="entry name" value="Transl_B-barrel_sf"/>
</dbReference>
<feature type="compositionally biased region" description="Low complexity" evidence="10">
    <location>
        <begin position="120"/>
        <end position="143"/>
    </location>
</feature>
<gene>
    <name evidence="8 12" type="primary">infB</name>
    <name evidence="12" type="ORF">H8S19_05260</name>
</gene>
<evidence type="ECO:0000256" key="3">
    <source>
        <dbReference type="ARBA" id="ARBA00022540"/>
    </source>
</evidence>
<feature type="binding site" evidence="8">
    <location>
        <begin position="576"/>
        <end position="579"/>
    </location>
    <ligand>
        <name>GTP</name>
        <dbReference type="ChEBI" id="CHEBI:37565"/>
    </ligand>
</feature>
<dbReference type="FunFam" id="2.40.30.10:FF:000007">
    <property type="entry name" value="Translation initiation factor IF-2"/>
    <property type="match status" value="1"/>
</dbReference>
<dbReference type="InterPro" id="IPR053905">
    <property type="entry name" value="EF-G-like_DII"/>
</dbReference>
<dbReference type="SUPFAM" id="SSF50447">
    <property type="entry name" value="Translation proteins"/>
    <property type="match status" value="2"/>
</dbReference>
<dbReference type="FunFam" id="2.40.30.10:FF:000008">
    <property type="entry name" value="Translation initiation factor IF-2"/>
    <property type="match status" value="1"/>
</dbReference>
<dbReference type="Pfam" id="PF11987">
    <property type="entry name" value="IF-2"/>
    <property type="match status" value="1"/>
</dbReference>
<dbReference type="InterPro" id="IPR005225">
    <property type="entry name" value="Small_GTP-bd"/>
</dbReference>
<dbReference type="GO" id="GO:0003924">
    <property type="term" value="F:GTPase activity"/>
    <property type="evidence" value="ECO:0007669"/>
    <property type="project" value="UniProtKB-UniRule"/>
</dbReference>
<keyword evidence="6 8" id="KW-0342">GTP-binding</keyword>
<name>A0AAW3X1Z0_9CLOT</name>
<feature type="region of interest" description="Disordered" evidence="10">
    <location>
        <begin position="48"/>
        <end position="377"/>
    </location>
</feature>
<feature type="region of interest" description="G-domain" evidence="8">
    <location>
        <begin position="470"/>
        <end position="618"/>
    </location>
</feature>
<dbReference type="PANTHER" id="PTHR43381:SF5">
    <property type="entry name" value="TR-TYPE G DOMAIN-CONTAINING PROTEIN"/>
    <property type="match status" value="1"/>
</dbReference>
<comment type="similarity">
    <text evidence="1 8 9">Belongs to the TRAFAC class translation factor GTPase superfamily. Classic translation factor GTPase family. IF-2 subfamily.</text>
</comment>
<dbReference type="GO" id="GO:0005525">
    <property type="term" value="F:GTP binding"/>
    <property type="evidence" value="ECO:0007669"/>
    <property type="project" value="UniProtKB-KW"/>
</dbReference>
<accession>A0AAW3X1Z0</accession>
<comment type="function">
    <text evidence="7 8 9">One of the essential components for the initiation of protein synthesis. Protects formylmethionyl-tRNA from spontaneous hydrolysis and promotes its binding to the 30S ribosomal subunits. Also involved in the hydrolysis of GTP during the formation of the 70S ribosomal complex.</text>
</comment>
<dbReference type="Gene3D" id="1.10.10.2480">
    <property type="match status" value="1"/>
</dbReference>
<dbReference type="NCBIfam" id="TIGR00487">
    <property type="entry name" value="IF-2"/>
    <property type="match status" value="1"/>
</dbReference>
<dbReference type="GO" id="GO:0003743">
    <property type="term" value="F:translation initiation factor activity"/>
    <property type="evidence" value="ECO:0007669"/>
    <property type="project" value="UniProtKB-UniRule"/>
</dbReference>
<dbReference type="Pfam" id="PF00009">
    <property type="entry name" value="GTP_EFTU"/>
    <property type="match status" value="1"/>
</dbReference>
<dbReference type="EMBL" id="JACOOW010000006">
    <property type="protein sequence ID" value="MBC5656482.1"/>
    <property type="molecule type" value="Genomic_DNA"/>
</dbReference>
<dbReference type="Pfam" id="PF04760">
    <property type="entry name" value="IF2_N"/>
    <property type="match status" value="2"/>
</dbReference>
<dbReference type="InterPro" id="IPR006847">
    <property type="entry name" value="IF2_N"/>
</dbReference>
<feature type="compositionally biased region" description="Low complexity" evidence="10">
    <location>
        <begin position="331"/>
        <end position="342"/>
    </location>
</feature>
<dbReference type="NCBIfam" id="TIGR00231">
    <property type="entry name" value="small_GTP"/>
    <property type="match status" value="1"/>
</dbReference>
<dbReference type="SUPFAM" id="SSF52156">
    <property type="entry name" value="Initiation factor IF2/eIF5b, domain 3"/>
    <property type="match status" value="1"/>
</dbReference>
<dbReference type="Gene3D" id="3.40.50.10050">
    <property type="entry name" value="Translation initiation factor IF- 2, domain 3"/>
    <property type="match status" value="1"/>
</dbReference>
<feature type="domain" description="Tr-type G" evidence="11">
    <location>
        <begin position="467"/>
        <end position="636"/>
    </location>
</feature>
<evidence type="ECO:0000256" key="8">
    <source>
        <dbReference type="HAMAP-Rule" id="MF_00100"/>
    </source>
</evidence>
<keyword evidence="8" id="KW-0963">Cytoplasm</keyword>
<dbReference type="SUPFAM" id="SSF52540">
    <property type="entry name" value="P-loop containing nucleoside triphosphate hydrolases"/>
    <property type="match status" value="1"/>
</dbReference>
<keyword evidence="4 8" id="KW-0547">Nucleotide-binding</keyword>
<comment type="caution">
    <text evidence="12">The sequence shown here is derived from an EMBL/GenBank/DDBJ whole genome shotgun (WGS) entry which is preliminary data.</text>
</comment>
<evidence type="ECO:0000256" key="6">
    <source>
        <dbReference type="ARBA" id="ARBA00023134"/>
    </source>
</evidence>
<proteinExistence type="inferred from homology"/>
<dbReference type="FunFam" id="3.40.50.10050:FF:000001">
    <property type="entry name" value="Translation initiation factor IF-2"/>
    <property type="match status" value="1"/>
</dbReference>
<dbReference type="Gene3D" id="3.40.50.300">
    <property type="entry name" value="P-loop containing nucleotide triphosphate hydrolases"/>
    <property type="match status" value="1"/>
</dbReference>
<evidence type="ECO:0000313" key="12">
    <source>
        <dbReference type="EMBL" id="MBC5656482.1"/>
    </source>
</evidence>
<evidence type="ECO:0000256" key="1">
    <source>
        <dbReference type="ARBA" id="ARBA00007733"/>
    </source>
</evidence>
<dbReference type="PROSITE" id="PS01176">
    <property type="entry name" value="IF2"/>
    <property type="match status" value="1"/>
</dbReference>
<keyword evidence="3 8" id="KW-0396">Initiation factor</keyword>
<feature type="compositionally biased region" description="Basic and acidic residues" evidence="10">
    <location>
        <begin position="306"/>
        <end position="315"/>
    </location>
</feature>
<reference evidence="12 13" key="1">
    <citation type="submission" date="2020-08" db="EMBL/GenBank/DDBJ databases">
        <title>Genome public.</title>
        <authorList>
            <person name="Liu C."/>
            <person name="Sun Q."/>
        </authorList>
    </citation>
    <scope>NUCLEOTIDE SEQUENCE [LARGE SCALE GENOMIC DNA]</scope>
    <source>
        <strain evidence="12 13">BX14</strain>
    </source>
</reference>
<dbReference type="PANTHER" id="PTHR43381">
    <property type="entry name" value="TRANSLATION INITIATION FACTOR IF-2-RELATED"/>
    <property type="match status" value="1"/>
</dbReference>